<sequence length="638" mass="71614">MLEPPRAPPLEPAPLPPAPAPQALRNSPPPQAAEPIVVPDQDEEPAFDVYVAQVLEIIPDALPAHVFSLIEQYYPNHKDRVVETVLHNLFENPDYPKADAKGKGKRKREGEGEPQDRAVKPKVDYGDKTRRREGGLHYVALALEALDSEFVYIPSAHIRAVFNAHSMLYAPTYLELLAQQRRVPLPYKPMMRPRNKGKGKRVQKHDDELDLEMQWVRERLEEEEARRVAEAEEEARLKEEGGIECGCCFCEYPFDKMIQCPEAHLFCTSCMLTYAETKLGEHDARIVCMDQSGCKLAFPESELRRFLTPKLLELYERVKQRKEIEAAGLEGLEECPFCEYKVVIENDEERLFRCENEGCGAVTCRKCKKLDHLPKSCKEAEDDKKLDARHAIEEAMTHALMRNCPKCQKAFIKEMGCNKMTCPNCGTLSCYICRKIIQGYDHFNQASPSQIKSSNPNKCALWDASGVEGRHSDEVAAAAKRALEEYRRAHPEIDEKDLHVELPPPPPPPAPGPARVGAPAHPHLPPHPQGVAQAHVHQGFAGVQMRVARAHAAAQAAMELVQQQQQQQQRLQQAFLPRLVQAAGPVFNFQLHINHNQPQAGPAHPQPGPVLAPALPPLPVAAPIRARARRPARARARR</sequence>
<gene>
    <name evidence="9" type="ORF">BD310DRAFT_829143</name>
</gene>
<evidence type="ECO:0000256" key="1">
    <source>
        <dbReference type="ARBA" id="ARBA00004906"/>
    </source>
</evidence>
<dbReference type="GO" id="GO:0016740">
    <property type="term" value="F:transferase activity"/>
    <property type="evidence" value="ECO:0007669"/>
    <property type="project" value="UniProtKB-KW"/>
</dbReference>
<comment type="pathway">
    <text evidence="1">Protein modification; protein ubiquitination.</text>
</comment>
<dbReference type="SUPFAM" id="SSF57850">
    <property type="entry name" value="RING/U-box"/>
    <property type="match status" value="3"/>
</dbReference>
<reference evidence="9 10" key="1">
    <citation type="submission" date="2019-01" db="EMBL/GenBank/DDBJ databases">
        <title>Draft genome sequences of three monokaryotic isolates of the white-rot basidiomycete fungus Dichomitus squalens.</title>
        <authorList>
            <consortium name="DOE Joint Genome Institute"/>
            <person name="Lopez S.C."/>
            <person name="Andreopoulos B."/>
            <person name="Pangilinan J."/>
            <person name="Lipzen A."/>
            <person name="Riley R."/>
            <person name="Ahrendt S."/>
            <person name="Ng V."/>
            <person name="Barry K."/>
            <person name="Daum C."/>
            <person name="Grigoriev I.V."/>
            <person name="Hilden K.S."/>
            <person name="Makela M.R."/>
            <person name="de Vries R.P."/>
        </authorList>
    </citation>
    <scope>NUCLEOTIDE SEQUENCE [LARGE SCALE GENOMIC DNA]</scope>
    <source>
        <strain evidence="9 10">CBS 464.89</strain>
    </source>
</reference>
<dbReference type="Proteomes" id="UP000292082">
    <property type="component" value="Unassembled WGS sequence"/>
</dbReference>
<keyword evidence="2" id="KW-0808">Transferase</keyword>
<dbReference type="CDD" id="cd20353">
    <property type="entry name" value="Rcat_RBR_RNF216"/>
    <property type="match status" value="1"/>
</dbReference>
<evidence type="ECO:0000313" key="9">
    <source>
        <dbReference type="EMBL" id="TBU53884.1"/>
    </source>
</evidence>
<feature type="compositionally biased region" description="Pro residues" evidence="8">
    <location>
        <begin position="502"/>
        <end position="512"/>
    </location>
</feature>
<keyword evidence="7" id="KW-0862">Zinc</keyword>
<feature type="region of interest" description="Disordered" evidence="8">
    <location>
        <begin position="1"/>
        <end position="37"/>
    </location>
</feature>
<dbReference type="CDD" id="cd16630">
    <property type="entry name" value="RING-HC_RBR_RNF216"/>
    <property type="match status" value="1"/>
</dbReference>
<evidence type="ECO:0000256" key="6">
    <source>
        <dbReference type="ARBA" id="ARBA00022786"/>
    </source>
</evidence>
<dbReference type="SMART" id="SM00647">
    <property type="entry name" value="IBR"/>
    <property type="match status" value="2"/>
</dbReference>
<keyword evidence="10" id="KW-1185">Reference proteome</keyword>
<feature type="compositionally biased region" description="Basic and acidic residues" evidence="8">
    <location>
        <begin position="94"/>
        <end position="120"/>
    </location>
</feature>
<feature type="compositionally biased region" description="Pro residues" evidence="8">
    <location>
        <begin position="604"/>
        <end position="616"/>
    </location>
</feature>
<dbReference type="EMBL" id="ML145202">
    <property type="protein sequence ID" value="TBU53884.1"/>
    <property type="molecule type" value="Genomic_DNA"/>
</dbReference>
<dbReference type="Gene3D" id="3.30.40.10">
    <property type="entry name" value="Zinc/RING finger domain, C3HC4 (zinc finger)"/>
    <property type="match status" value="1"/>
</dbReference>
<dbReference type="CDD" id="cd20339">
    <property type="entry name" value="BRcat_RBR_RNF216"/>
    <property type="match status" value="1"/>
</dbReference>
<dbReference type="InterPro" id="IPR013083">
    <property type="entry name" value="Znf_RING/FYVE/PHD"/>
</dbReference>
<proteinExistence type="predicted"/>
<evidence type="ECO:0000256" key="3">
    <source>
        <dbReference type="ARBA" id="ARBA00022723"/>
    </source>
</evidence>
<feature type="region of interest" description="Disordered" evidence="8">
    <location>
        <begin position="492"/>
        <end position="530"/>
    </location>
</feature>
<dbReference type="PROSITE" id="PS51873">
    <property type="entry name" value="TRIAD"/>
    <property type="match status" value="1"/>
</dbReference>
<dbReference type="Pfam" id="PF26200">
    <property type="entry name" value="Rcat_RNF216"/>
    <property type="match status" value="1"/>
</dbReference>
<dbReference type="STRING" id="114155.A0A4Q9NDM3"/>
<dbReference type="InterPro" id="IPR047544">
    <property type="entry name" value="RING-HC_RBR_RNF216"/>
</dbReference>
<feature type="region of interest" description="Disordered" evidence="8">
    <location>
        <begin position="597"/>
        <end position="616"/>
    </location>
</feature>
<organism evidence="9 10">
    <name type="scientific">Dichomitus squalens</name>
    <dbReference type="NCBI Taxonomy" id="114155"/>
    <lineage>
        <taxon>Eukaryota</taxon>
        <taxon>Fungi</taxon>
        <taxon>Dikarya</taxon>
        <taxon>Basidiomycota</taxon>
        <taxon>Agaricomycotina</taxon>
        <taxon>Agaricomycetes</taxon>
        <taxon>Polyporales</taxon>
        <taxon>Polyporaceae</taxon>
        <taxon>Dichomitus</taxon>
    </lineage>
</organism>
<evidence type="ECO:0000313" key="10">
    <source>
        <dbReference type="Proteomes" id="UP000292082"/>
    </source>
</evidence>
<name>A0A4Q9NDM3_9APHY</name>
<dbReference type="PANTHER" id="PTHR22770">
    <property type="entry name" value="UBIQUITIN CONJUGATING ENZYME 7 INTERACTING PROTEIN-RELATED"/>
    <property type="match status" value="1"/>
</dbReference>
<dbReference type="InterPro" id="IPR047546">
    <property type="entry name" value="Rcat_RBR_RNF216"/>
</dbReference>
<dbReference type="GO" id="GO:0008270">
    <property type="term" value="F:zinc ion binding"/>
    <property type="evidence" value="ECO:0007669"/>
    <property type="project" value="UniProtKB-KW"/>
</dbReference>
<evidence type="ECO:0000256" key="4">
    <source>
        <dbReference type="ARBA" id="ARBA00022737"/>
    </source>
</evidence>
<evidence type="ECO:0000256" key="7">
    <source>
        <dbReference type="ARBA" id="ARBA00022833"/>
    </source>
</evidence>
<dbReference type="AlphaFoldDB" id="A0A4Q9NDM3"/>
<keyword evidence="5" id="KW-0863">Zinc-finger</keyword>
<keyword evidence="6" id="KW-0833">Ubl conjugation pathway</keyword>
<feature type="compositionally biased region" description="Pro residues" evidence="8">
    <location>
        <begin position="1"/>
        <end position="20"/>
    </location>
</feature>
<evidence type="ECO:0000256" key="8">
    <source>
        <dbReference type="SAM" id="MobiDB-lite"/>
    </source>
</evidence>
<dbReference type="InterPro" id="IPR047545">
    <property type="entry name" value="BRcat_RBR_RNF216"/>
</dbReference>
<evidence type="ECO:0000256" key="5">
    <source>
        <dbReference type="ARBA" id="ARBA00022771"/>
    </source>
</evidence>
<dbReference type="PANTHER" id="PTHR22770:SF47">
    <property type="entry name" value="E3 UBIQUITIN-PROTEIN LIGASE RNF216"/>
    <property type="match status" value="1"/>
</dbReference>
<feature type="region of interest" description="Disordered" evidence="8">
    <location>
        <begin position="93"/>
        <end position="120"/>
    </location>
</feature>
<dbReference type="InterPro" id="IPR051628">
    <property type="entry name" value="LUBAC_E3_Ligases"/>
</dbReference>
<dbReference type="InterPro" id="IPR044066">
    <property type="entry name" value="TRIAD_supradom"/>
</dbReference>
<dbReference type="InterPro" id="IPR002867">
    <property type="entry name" value="IBR_dom"/>
</dbReference>
<accession>A0A4Q9NDM3</accession>
<keyword evidence="4" id="KW-0677">Repeat</keyword>
<evidence type="ECO:0000256" key="2">
    <source>
        <dbReference type="ARBA" id="ARBA00022679"/>
    </source>
</evidence>
<protein>
    <submittedName>
        <fullName evidence="9">Uncharacterized protein</fullName>
    </submittedName>
</protein>
<keyword evidence="3" id="KW-0479">Metal-binding</keyword>
<dbReference type="Gene3D" id="1.20.120.1750">
    <property type="match status" value="1"/>
</dbReference>